<gene>
    <name evidence="9" type="ORF">Poli38472_009850</name>
</gene>
<dbReference type="PROSITE" id="PS50069">
    <property type="entry name" value="CULLIN_2"/>
    <property type="match status" value="1"/>
</dbReference>
<evidence type="ECO:0000313" key="9">
    <source>
        <dbReference type="EMBL" id="TMW62357.1"/>
    </source>
</evidence>
<feature type="region of interest" description="Disordered" evidence="7">
    <location>
        <begin position="450"/>
        <end position="483"/>
    </location>
</feature>
<dbReference type="GO" id="GO:0005680">
    <property type="term" value="C:anaphase-promoting complex"/>
    <property type="evidence" value="ECO:0007669"/>
    <property type="project" value="TreeGrafter"/>
</dbReference>
<dbReference type="InterPro" id="IPR059120">
    <property type="entry name" value="Cullin-like_AB"/>
</dbReference>
<feature type="domain" description="Cullin family profile" evidence="8">
    <location>
        <begin position="490"/>
        <end position="686"/>
    </location>
</feature>
<name>A0A8K1FK13_PYTOL</name>
<dbReference type="Pfam" id="PF26557">
    <property type="entry name" value="Cullin_AB"/>
    <property type="match status" value="1"/>
</dbReference>
<organism evidence="9 10">
    <name type="scientific">Pythium oligandrum</name>
    <name type="common">Mycoparasitic fungus</name>
    <dbReference type="NCBI Taxonomy" id="41045"/>
    <lineage>
        <taxon>Eukaryota</taxon>
        <taxon>Sar</taxon>
        <taxon>Stramenopiles</taxon>
        <taxon>Oomycota</taxon>
        <taxon>Peronosporomycetes</taxon>
        <taxon>Pythiales</taxon>
        <taxon>Pythiaceae</taxon>
        <taxon>Pythium</taxon>
    </lineage>
</organism>
<dbReference type="GO" id="GO:0031625">
    <property type="term" value="F:ubiquitin protein ligase binding"/>
    <property type="evidence" value="ECO:0007669"/>
    <property type="project" value="InterPro"/>
</dbReference>
<keyword evidence="10" id="KW-1185">Reference proteome</keyword>
<sequence length="802" mass="92086">MDARNPFKSVGFPLSVLKGFIRAEATSEGKMTSMSMRPHSSALLVIDRDMLWRKLLAFDQDIQGIGVDELMASGEVDRMRAAVQRVVDNGRHAPLRAMLEQRLRYWIHADIVPAFWRFFDSVEELVRKAQRSKRRRHELTFFCAEQLTLAMQFAEDAFAQCVEVASIFDGTAYGFDETDNIPGVRRGSSMLDELRASFRSLIFEDNTHRDIFHDVLIIFFSMSFQKFRGKEKFQAFDSRPIQELLLQLEWMHIAEPALIKVLHSQIHKTMEATCGEDYSEHYLEQLEAWATSELLPWLDELLQTAKHSSMRRWREILSRHVVQQFGSWRIAQLFDIIKEFPDSILALEDLKICLDRTNQHDELIKSFRDVIITRLLHPGANTSAILDIYVSTIKAFRILDPRGVLLEALSEPVKEYLKQRKDTVRCIVTSLTDEENGDLFEELRKSNMRVIQQDDDSDDDEDISPDLWEPDPIEADPTKTSRSRNSDDILRILVNIYGSRELFVNEYRMMLADKLLQNVEFDTDRDVQTLELLKLRFGEDSLQQCEIMVRDIEDSKRVNQNVLPTVCSDSVSHPVPVDATIVSHQFWPPLQSEDFSLHPTVAASIDKFKKAYGVLKNPRTLAWNNSLGSVQLSIELEGIEKEFNVSPFQATIIQYFDDKDTWLVDDLAGHLEISDDSLLKHATYWLNQGILRLSDDRSQLIAASSFQETRFDQDGRMDDVDTAVSSQAQEEEDVRVLETYIIGMLSNFGSLPIQRIHNTLSTFARSGAQPYNKTISGLSVILSKLVERGKLELVGGQYQIAK</sequence>
<keyword evidence="4" id="KW-0833">Ubl conjugation pathway</keyword>
<dbReference type="Pfam" id="PF25773">
    <property type="entry name" value="TPR_ANAPC2"/>
    <property type="match status" value="1"/>
</dbReference>
<dbReference type="SMART" id="SM00182">
    <property type="entry name" value="CULLIN"/>
    <property type="match status" value="1"/>
</dbReference>
<dbReference type="InterPro" id="IPR014786">
    <property type="entry name" value="ANAPC2_C"/>
</dbReference>
<dbReference type="GO" id="GO:0006511">
    <property type="term" value="P:ubiquitin-dependent protein catabolic process"/>
    <property type="evidence" value="ECO:0007669"/>
    <property type="project" value="InterPro"/>
</dbReference>
<accession>A0A8K1FK13</accession>
<comment type="similarity">
    <text evidence="6">Belongs to the cullin family.</text>
</comment>
<dbReference type="PANTHER" id="PTHR45957">
    <property type="entry name" value="ANAPHASE-PROMOTING COMPLEX SUBUNIT 2"/>
    <property type="match status" value="1"/>
</dbReference>
<dbReference type="GO" id="GO:0070979">
    <property type="term" value="P:protein K11-linked ubiquitination"/>
    <property type="evidence" value="ECO:0007669"/>
    <property type="project" value="TreeGrafter"/>
</dbReference>
<evidence type="ECO:0000256" key="3">
    <source>
        <dbReference type="ARBA" id="ARBA00022776"/>
    </source>
</evidence>
<keyword evidence="2" id="KW-0132">Cell division</keyword>
<dbReference type="Gene3D" id="3.30.230.130">
    <property type="entry name" value="Cullin, Chain C, Domain 2"/>
    <property type="match status" value="1"/>
</dbReference>
<dbReference type="InterPro" id="IPR036317">
    <property type="entry name" value="Cullin_homology_sf"/>
</dbReference>
<dbReference type="EMBL" id="SPLM01000074">
    <property type="protein sequence ID" value="TMW62357.1"/>
    <property type="molecule type" value="Genomic_DNA"/>
</dbReference>
<dbReference type="SMART" id="SM01013">
    <property type="entry name" value="APC2"/>
    <property type="match status" value="1"/>
</dbReference>
<evidence type="ECO:0000256" key="2">
    <source>
        <dbReference type="ARBA" id="ARBA00022618"/>
    </source>
</evidence>
<evidence type="ECO:0000256" key="4">
    <source>
        <dbReference type="ARBA" id="ARBA00022786"/>
    </source>
</evidence>
<dbReference type="InterPro" id="IPR036390">
    <property type="entry name" value="WH_DNA-bd_sf"/>
</dbReference>
<dbReference type="InterPro" id="IPR016158">
    <property type="entry name" value="Cullin_homology"/>
</dbReference>
<comment type="caution">
    <text evidence="9">The sequence shown here is derived from an EMBL/GenBank/DDBJ whole genome shotgun (WGS) entry which is preliminary data.</text>
</comment>
<dbReference type="SUPFAM" id="SSF46785">
    <property type="entry name" value="Winged helix' DNA-binding domain"/>
    <property type="match status" value="1"/>
</dbReference>
<dbReference type="InterPro" id="IPR044554">
    <property type="entry name" value="ANAPC2"/>
</dbReference>
<dbReference type="AlphaFoldDB" id="A0A8K1FK13"/>
<protein>
    <recommendedName>
        <fullName evidence="1">Anaphase-promoting complex subunit 2</fullName>
    </recommendedName>
</protein>
<evidence type="ECO:0000256" key="5">
    <source>
        <dbReference type="ARBA" id="ARBA00023306"/>
    </source>
</evidence>
<dbReference type="GO" id="GO:0007091">
    <property type="term" value="P:metaphase/anaphase transition of mitotic cell cycle"/>
    <property type="evidence" value="ECO:0007669"/>
    <property type="project" value="TreeGrafter"/>
</dbReference>
<keyword evidence="3" id="KW-0498">Mitosis</keyword>
<dbReference type="InterPro" id="IPR057975">
    <property type="entry name" value="TPR_ANAPC2"/>
</dbReference>
<evidence type="ECO:0000256" key="1">
    <source>
        <dbReference type="ARBA" id="ARBA00016068"/>
    </source>
</evidence>
<dbReference type="InterPro" id="IPR036388">
    <property type="entry name" value="WH-like_DNA-bd_sf"/>
</dbReference>
<evidence type="ECO:0000259" key="8">
    <source>
        <dbReference type="PROSITE" id="PS50069"/>
    </source>
</evidence>
<dbReference type="Gene3D" id="1.20.1310.10">
    <property type="entry name" value="Cullin Repeats"/>
    <property type="match status" value="1"/>
</dbReference>
<evidence type="ECO:0000256" key="7">
    <source>
        <dbReference type="SAM" id="MobiDB-lite"/>
    </source>
</evidence>
<proteinExistence type="inferred from homology"/>
<reference evidence="9" key="1">
    <citation type="submission" date="2019-03" db="EMBL/GenBank/DDBJ databases">
        <title>Long read genome sequence of the mycoparasitic Pythium oligandrum ATCC 38472 isolated from sugarbeet rhizosphere.</title>
        <authorList>
            <person name="Gaulin E."/>
        </authorList>
    </citation>
    <scope>NUCLEOTIDE SEQUENCE</scope>
    <source>
        <strain evidence="9">ATCC 38472_TT</strain>
    </source>
</reference>
<dbReference type="Gene3D" id="1.10.10.10">
    <property type="entry name" value="Winged helix-like DNA-binding domain superfamily/Winged helix DNA-binding domain"/>
    <property type="match status" value="1"/>
</dbReference>
<feature type="compositionally biased region" description="Acidic residues" evidence="7">
    <location>
        <begin position="453"/>
        <end position="474"/>
    </location>
</feature>
<keyword evidence="5" id="KW-0131">Cell cycle</keyword>
<evidence type="ECO:0000313" key="10">
    <source>
        <dbReference type="Proteomes" id="UP000794436"/>
    </source>
</evidence>
<dbReference type="SUPFAM" id="SSF75632">
    <property type="entry name" value="Cullin homology domain"/>
    <property type="match status" value="1"/>
</dbReference>
<dbReference type="Proteomes" id="UP000794436">
    <property type="component" value="Unassembled WGS sequence"/>
</dbReference>
<dbReference type="OrthoDB" id="5581181at2759"/>
<dbReference type="PANTHER" id="PTHR45957:SF1">
    <property type="entry name" value="ANAPHASE-PROMOTING COMPLEX SUBUNIT 2"/>
    <property type="match status" value="1"/>
</dbReference>
<dbReference type="Pfam" id="PF08672">
    <property type="entry name" value="ANAPC2"/>
    <property type="match status" value="1"/>
</dbReference>
<dbReference type="GO" id="GO:0051301">
    <property type="term" value="P:cell division"/>
    <property type="evidence" value="ECO:0007669"/>
    <property type="project" value="UniProtKB-KW"/>
</dbReference>
<evidence type="ECO:0000256" key="6">
    <source>
        <dbReference type="PROSITE-ProRule" id="PRU00330"/>
    </source>
</evidence>